<keyword evidence="4 5" id="KW-0620">Polyamine biosynthesis</keyword>
<comment type="subunit">
    <text evidence="5">Homodimer or homotetramer.</text>
</comment>
<dbReference type="Pfam" id="PF17284">
    <property type="entry name" value="Spermine_synt_N"/>
    <property type="match status" value="1"/>
</dbReference>
<dbReference type="EMBL" id="CAADEY010000041">
    <property type="protein sequence ID" value="VFJ54014.1"/>
    <property type="molecule type" value="Genomic_DNA"/>
</dbReference>
<dbReference type="NCBIfam" id="NF002010">
    <property type="entry name" value="PRK00811.1"/>
    <property type="match status" value="1"/>
</dbReference>
<comment type="similarity">
    <text evidence="1 5 7">Belongs to the spermidine/spermine synthase family.</text>
</comment>
<evidence type="ECO:0000256" key="4">
    <source>
        <dbReference type="ARBA" id="ARBA00023115"/>
    </source>
</evidence>
<dbReference type="PANTHER" id="PTHR11558">
    <property type="entry name" value="SPERMIDINE/SPERMINE SYNTHASE"/>
    <property type="match status" value="1"/>
</dbReference>
<organism evidence="10">
    <name type="scientific">Candidatus Kentrum sp. DK</name>
    <dbReference type="NCBI Taxonomy" id="2126562"/>
    <lineage>
        <taxon>Bacteria</taxon>
        <taxon>Pseudomonadati</taxon>
        <taxon>Pseudomonadota</taxon>
        <taxon>Gammaproteobacteria</taxon>
        <taxon>Candidatus Kentrum</taxon>
    </lineage>
</organism>
<dbReference type="PANTHER" id="PTHR11558:SF11">
    <property type="entry name" value="SPERMIDINE SYNTHASE"/>
    <property type="match status" value="1"/>
</dbReference>
<feature type="active site" description="Proton acceptor" evidence="5 6">
    <location>
        <position position="166"/>
    </location>
</feature>
<evidence type="ECO:0000313" key="10">
    <source>
        <dbReference type="EMBL" id="VFJ54014.1"/>
    </source>
</evidence>
<dbReference type="UniPathway" id="UPA00248">
    <property type="reaction ID" value="UER00314"/>
</dbReference>
<comment type="catalytic activity">
    <reaction evidence="5 8">
        <text>S-adenosyl 3-(methylsulfanyl)propylamine + putrescine = S-methyl-5'-thioadenosine + spermidine + H(+)</text>
        <dbReference type="Rhea" id="RHEA:12721"/>
        <dbReference type="ChEBI" id="CHEBI:15378"/>
        <dbReference type="ChEBI" id="CHEBI:17509"/>
        <dbReference type="ChEBI" id="CHEBI:57443"/>
        <dbReference type="ChEBI" id="CHEBI:57834"/>
        <dbReference type="ChEBI" id="CHEBI:326268"/>
        <dbReference type="EC" id="2.5.1.16"/>
    </reaction>
</comment>
<feature type="binding site" evidence="5">
    <location>
        <position position="42"/>
    </location>
    <ligand>
        <name>S-methyl-5'-thioadenosine</name>
        <dbReference type="ChEBI" id="CHEBI:17509"/>
    </ligand>
</feature>
<dbReference type="PROSITE" id="PS51006">
    <property type="entry name" value="PABS_2"/>
    <property type="match status" value="1"/>
</dbReference>
<feature type="binding site" evidence="5">
    <location>
        <position position="73"/>
    </location>
    <ligand>
        <name>spermidine</name>
        <dbReference type="ChEBI" id="CHEBI:57834"/>
    </ligand>
</feature>
<evidence type="ECO:0000256" key="5">
    <source>
        <dbReference type="HAMAP-Rule" id="MF_00198"/>
    </source>
</evidence>
<evidence type="ECO:0000256" key="8">
    <source>
        <dbReference type="RuleBase" id="RU003837"/>
    </source>
</evidence>
<dbReference type="NCBIfam" id="NF037959">
    <property type="entry name" value="MFS_SpdSyn"/>
    <property type="match status" value="1"/>
</dbReference>
<feature type="domain" description="PABS" evidence="9">
    <location>
        <begin position="12"/>
        <end position="246"/>
    </location>
</feature>
<dbReference type="GO" id="GO:0004766">
    <property type="term" value="F:spermidine synthase activity"/>
    <property type="evidence" value="ECO:0007669"/>
    <property type="project" value="UniProtKB-UniRule"/>
</dbReference>
<dbReference type="Gene3D" id="3.40.50.150">
    <property type="entry name" value="Vaccinia Virus protein VP39"/>
    <property type="match status" value="1"/>
</dbReference>
<evidence type="ECO:0000256" key="7">
    <source>
        <dbReference type="RuleBase" id="RU003836"/>
    </source>
</evidence>
<keyword evidence="2 5" id="KW-0808">Transferase</keyword>
<feature type="binding site" evidence="5">
    <location>
        <position position="97"/>
    </location>
    <ligand>
        <name>spermidine</name>
        <dbReference type="ChEBI" id="CHEBI:57834"/>
    </ligand>
</feature>
<evidence type="ECO:0000256" key="2">
    <source>
        <dbReference type="ARBA" id="ARBA00022679"/>
    </source>
</evidence>
<feature type="binding site" evidence="5">
    <location>
        <begin position="148"/>
        <end position="149"/>
    </location>
    <ligand>
        <name>S-methyl-5'-thioadenosine</name>
        <dbReference type="ChEBI" id="CHEBI:17509"/>
    </ligand>
</feature>
<dbReference type="InterPro" id="IPR001045">
    <property type="entry name" value="Spermi_synthase"/>
</dbReference>
<comment type="function">
    <text evidence="5">Catalyzes the irreversible transfer of a propylamine group from the amino donor S-adenosylmethioninamine (decarboxy-AdoMet) to putrescine (1,4-diaminobutane) to yield spermidine.</text>
</comment>
<dbReference type="Pfam" id="PF01564">
    <property type="entry name" value="Spermine_synth"/>
    <property type="match status" value="1"/>
</dbReference>
<dbReference type="NCBIfam" id="TIGR00417">
    <property type="entry name" value="speE"/>
    <property type="match status" value="1"/>
</dbReference>
<dbReference type="GO" id="GO:0005829">
    <property type="term" value="C:cytosol"/>
    <property type="evidence" value="ECO:0007669"/>
    <property type="project" value="TreeGrafter"/>
</dbReference>
<accession>A0A450SKI6</accession>
<dbReference type="InterPro" id="IPR035246">
    <property type="entry name" value="Spermidine_synt_N"/>
</dbReference>
<proteinExistence type="inferred from homology"/>
<keyword evidence="3 5" id="KW-0745">Spermidine biosynthesis</keyword>
<evidence type="ECO:0000256" key="3">
    <source>
        <dbReference type="ARBA" id="ARBA00023066"/>
    </source>
</evidence>
<dbReference type="HAMAP" id="MF_00198">
    <property type="entry name" value="Spermidine_synth"/>
    <property type="match status" value="1"/>
</dbReference>
<dbReference type="EC" id="2.5.1.16" evidence="5"/>
<dbReference type="AlphaFoldDB" id="A0A450SKI6"/>
<dbReference type="Gene3D" id="2.30.140.10">
    <property type="entry name" value="Spermidine synthase, tetramerisation domain"/>
    <property type="match status" value="1"/>
</dbReference>
<dbReference type="GO" id="GO:0008295">
    <property type="term" value="P:spermidine biosynthetic process"/>
    <property type="evidence" value="ECO:0007669"/>
    <property type="project" value="UniProtKB-UniRule"/>
</dbReference>
<dbReference type="PROSITE" id="PS01330">
    <property type="entry name" value="PABS_1"/>
    <property type="match status" value="1"/>
</dbReference>
<comment type="pathway">
    <text evidence="5">Amine and polyamine biosynthesis; spermidine biosynthesis; spermidine from putrescine: step 1/1.</text>
</comment>
<sequence length="303" mass="33749">MNESGRSGFPAGQWFTELDKAGGVGLTLRVSRMLYSQVSDFQRIEVMETEEFGRALVLYGCMMLTEKDEFMYHEMISHVALHVHPNPARVLIVGGGDGGALREVLRHRRVTVARIVEIDPQVVEVCRRFFPAVASGFGDPRTRLVYGDGAGFVANTRERFDIIISDSPDPVGTGKALFQRTFYQGAFNALRDDGIFVFQSESPAFQPDNVRNNYNNLRGVFPIVRMYLGHVPTYPGFLWSFAFCSKRYHPLMDFHPECEPIAGLRYYNADVHRGAFALPNYVKALLDGAATRGRGAGIPGKGG</sequence>
<dbReference type="InterPro" id="IPR037163">
    <property type="entry name" value="Spermidine_synt_N_sf"/>
</dbReference>
<reference evidence="10" key="1">
    <citation type="submission" date="2019-02" db="EMBL/GenBank/DDBJ databases">
        <authorList>
            <person name="Gruber-Vodicka R. H."/>
            <person name="Seah K. B. B."/>
        </authorList>
    </citation>
    <scope>NUCLEOTIDE SEQUENCE</scope>
    <source>
        <strain evidence="10">BECK_DK161</strain>
    </source>
</reference>
<dbReference type="SUPFAM" id="SSF53335">
    <property type="entry name" value="S-adenosyl-L-methionine-dependent methyltransferases"/>
    <property type="match status" value="1"/>
</dbReference>
<dbReference type="InterPro" id="IPR030374">
    <property type="entry name" value="PABS"/>
</dbReference>
<dbReference type="CDD" id="cd02440">
    <property type="entry name" value="AdoMet_MTases"/>
    <property type="match status" value="1"/>
</dbReference>
<evidence type="ECO:0000259" key="9">
    <source>
        <dbReference type="PROSITE" id="PS51006"/>
    </source>
</evidence>
<feature type="binding site" evidence="5">
    <location>
        <begin position="166"/>
        <end position="169"/>
    </location>
    <ligand>
        <name>spermidine</name>
        <dbReference type="ChEBI" id="CHEBI:57834"/>
    </ligand>
</feature>
<dbReference type="InterPro" id="IPR029063">
    <property type="entry name" value="SAM-dependent_MTases_sf"/>
</dbReference>
<gene>
    <name evidence="5" type="primary">speE</name>
    <name evidence="10" type="ORF">BECKDK2373C_GA0170839_104129</name>
</gene>
<protein>
    <recommendedName>
        <fullName evidence="5">Polyamine aminopropyltransferase</fullName>
    </recommendedName>
    <alternativeName>
        <fullName evidence="5">Putrescine aminopropyltransferase</fullName>
        <shortName evidence="5">PAPT</shortName>
    </alternativeName>
    <alternativeName>
        <fullName evidence="5">Spermidine synthase</fullName>
        <shortName evidence="5">SPDS</shortName>
        <shortName evidence="5">SPDSY</shortName>
        <ecNumber evidence="5">2.5.1.16</ecNumber>
    </alternativeName>
</protein>
<comment type="caution">
    <text evidence="5">Lacks conserved residue(s) required for the propagation of feature annotation.</text>
</comment>
<feature type="binding site" evidence="5">
    <location>
        <position position="117"/>
    </location>
    <ligand>
        <name>S-methyl-5'-thioadenosine</name>
        <dbReference type="ChEBI" id="CHEBI:17509"/>
    </ligand>
</feature>
<dbReference type="InterPro" id="IPR030373">
    <property type="entry name" value="PABS_CS"/>
</dbReference>
<evidence type="ECO:0000256" key="1">
    <source>
        <dbReference type="ARBA" id="ARBA00007867"/>
    </source>
</evidence>
<name>A0A450SKI6_9GAMM</name>
<evidence type="ECO:0000256" key="6">
    <source>
        <dbReference type="PROSITE-ProRule" id="PRU00354"/>
    </source>
</evidence>